<evidence type="ECO:0000313" key="2">
    <source>
        <dbReference type="EMBL" id="RQO96625.1"/>
    </source>
</evidence>
<dbReference type="AlphaFoldDB" id="A0A3N7FR00"/>
<keyword evidence="3" id="KW-1185">Reference proteome</keyword>
<gene>
    <name evidence="2" type="ORF">POPTR_010G129866</name>
</gene>
<accession>A0A3N7FR00</accession>
<proteinExistence type="predicted"/>
<name>A0A3N7FR00_POPTR</name>
<sequence length="101" mass="11654">MRKLFIEDEALPSKLLFMPCTGKRTLNCLFKKKERKTCLYVFIPFVNIFLNLCSAHAARRVKVPQSASSPMRCSCLYMMCSSNCIHDMCICEGKIPCCLWF</sequence>
<reference evidence="2 3" key="1">
    <citation type="journal article" date="2006" name="Science">
        <title>The genome of black cottonwood, Populus trichocarpa (Torr. &amp; Gray).</title>
        <authorList>
            <person name="Tuskan G.A."/>
            <person name="Difazio S."/>
            <person name="Jansson S."/>
            <person name="Bohlmann J."/>
            <person name="Grigoriev I."/>
            <person name="Hellsten U."/>
            <person name="Putnam N."/>
            <person name="Ralph S."/>
            <person name="Rombauts S."/>
            <person name="Salamov A."/>
            <person name="Schein J."/>
            <person name="Sterck L."/>
            <person name="Aerts A."/>
            <person name="Bhalerao R.R."/>
            <person name="Bhalerao R.P."/>
            <person name="Blaudez D."/>
            <person name="Boerjan W."/>
            <person name="Brun A."/>
            <person name="Brunner A."/>
            <person name="Busov V."/>
            <person name="Campbell M."/>
            <person name="Carlson J."/>
            <person name="Chalot M."/>
            <person name="Chapman J."/>
            <person name="Chen G.L."/>
            <person name="Cooper D."/>
            <person name="Coutinho P.M."/>
            <person name="Couturier J."/>
            <person name="Covert S."/>
            <person name="Cronk Q."/>
            <person name="Cunningham R."/>
            <person name="Davis J."/>
            <person name="Degroeve S."/>
            <person name="Dejardin A."/>
            <person name="Depamphilis C."/>
            <person name="Detter J."/>
            <person name="Dirks B."/>
            <person name="Dubchak I."/>
            <person name="Duplessis S."/>
            <person name="Ehlting J."/>
            <person name="Ellis B."/>
            <person name="Gendler K."/>
            <person name="Goodstein D."/>
            <person name="Gribskov M."/>
            <person name="Grimwood J."/>
            <person name="Groover A."/>
            <person name="Gunter L."/>
            <person name="Hamberger B."/>
            <person name="Heinze B."/>
            <person name="Helariutta Y."/>
            <person name="Henrissat B."/>
            <person name="Holligan D."/>
            <person name="Holt R."/>
            <person name="Huang W."/>
            <person name="Islam-Faridi N."/>
            <person name="Jones S."/>
            <person name="Jones-Rhoades M."/>
            <person name="Jorgensen R."/>
            <person name="Joshi C."/>
            <person name="Kangasjarvi J."/>
            <person name="Karlsson J."/>
            <person name="Kelleher C."/>
            <person name="Kirkpatrick R."/>
            <person name="Kirst M."/>
            <person name="Kohler A."/>
            <person name="Kalluri U."/>
            <person name="Larimer F."/>
            <person name="Leebens-Mack J."/>
            <person name="Leple J.C."/>
            <person name="Locascio P."/>
            <person name="Lou Y."/>
            <person name="Lucas S."/>
            <person name="Martin F."/>
            <person name="Montanini B."/>
            <person name="Napoli C."/>
            <person name="Nelson D.R."/>
            <person name="Nelson C."/>
            <person name="Nieminen K."/>
            <person name="Nilsson O."/>
            <person name="Pereda V."/>
            <person name="Peter G."/>
            <person name="Philippe R."/>
            <person name="Pilate G."/>
            <person name="Poliakov A."/>
            <person name="Razumovskaya J."/>
            <person name="Richardson P."/>
            <person name="Rinaldi C."/>
            <person name="Ritland K."/>
            <person name="Rouze P."/>
            <person name="Ryaboy D."/>
            <person name="Schmutz J."/>
            <person name="Schrader J."/>
            <person name="Segerman B."/>
            <person name="Shin H."/>
            <person name="Siddiqui A."/>
            <person name="Sterky F."/>
            <person name="Terry A."/>
            <person name="Tsai C.J."/>
            <person name="Uberbacher E."/>
            <person name="Unneberg P."/>
            <person name="Vahala J."/>
            <person name="Wall K."/>
            <person name="Wessler S."/>
            <person name="Yang G."/>
            <person name="Yin T."/>
            <person name="Douglas C."/>
            <person name="Marra M."/>
            <person name="Sandberg G."/>
            <person name="Van de Peer Y."/>
            <person name="Rokhsar D."/>
        </authorList>
    </citation>
    <scope>NUCLEOTIDE SEQUENCE [LARGE SCALE GENOMIC DNA]</scope>
    <source>
        <strain evidence="3">cv. Nisqually</strain>
    </source>
</reference>
<dbReference type="EMBL" id="CM009299">
    <property type="protein sequence ID" value="RQO96625.1"/>
    <property type="molecule type" value="Genomic_DNA"/>
</dbReference>
<keyword evidence="1" id="KW-0812">Transmembrane</keyword>
<protein>
    <submittedName>
        <fullName evidence="2">Uncharacterized protein</fullName>
    </submittedName>
</protein>
<evidence type="ECO:0000256" key="1">
    <source>
        <dbReference type="SAM" id="Phobius"/>
    </source>
</evidence>
<organism evidence="2 3">
    <name type="scientific">Populus trichocarpa</name>
    <name type="common">Western balsam poplar</name>
    <name type="synonym">Populus balsamifera subsp. trichocarpa</name>
    <dbReference type="NCBI Taxonomy" id="3694"/>
    <lineage>
        <taxon>Eukaryota</taxon>
        <taxon>Viridiplantae</taxon>
        <taxon>Streptophyta</taxon>
        <taxon>Embryophyta</taxon>
        <taxon>Tracheophyta</taxon>
        <taxon>Spermatophyta</taxon>
        <taxon>Magnoliopsida</taxon>
        <taxon>eudicotyledons</taxon>
        <taxon>Gunneridae</taxon>
        <taxon>Pentapetalae</taxon>
        <taxon>rosids</taxon>
        <taxon>fabids</taxon>
        <taxon>Malpighiales</taxon>
        <taxon>Salicaceae</taxon>
        <taxon>Saliceae</taxon>
        <taxon>Populus</taxon>
    </lineage>
</organism>
<dbReference type="Proteomes" id="UP000006729">
    <property type="component" value="Chromosome 10"/>
</dbReference>
<keyword evidence="1" id="KW-1133">Transmembrane helix</keyword>
<dbReference type="InParanoid" id="A0A3N7FR00"/>
<keyword evidence="1" id="KW-0472">Membrane</keyword>
<evidence type="ECO:0000313" key="3">
    <source>
        <dbReference type="Proteomes" id="UP000006729"/>
    </source>
</evidence>
<feature type="transmembrane region" description="Helical" evidence="1">
    <location>
        <begin position="39"/>
        <end position="58"/>
    </location>
</feature>